<proteinExistence type="predicted"/>
<evidence type="ECO:0000313" key="3">
    <source>
        <dbReference type="Proteomes" id="UP001430149"/>
    </source>
</evidence>
<dbReference type="RefSeq" id="WP_204683877.1">
    <property type="nucleotide sequence ID" value="NZ_BSNR01000014.1"/>
</dbReference>
<feature type="chain" id="PRO_5047525993" evidence="1">
    <location>
        <begin position="38"/>
        <end position="178"/>
    </location>
</feature>
<feature type="signal peptide" evidence="1">
    <location>
        <begin position="1"/>
        <end position="37"/>
    </location>
</feature>
<dbReference type="Proteomes" id="UP001430149">
    <property type="component" value="Unassembled WGS sequence"/>
</dbReference>
<accession>A0ABS2K7Z9</accession>
<organism evidence="2 3">
    <name type="scientific">Dyella flava</name>
    <dbReference type="NCBI Taxonomy" id="1920170"/>
    <lineage>
        <taxon>Bacteria</taxon>
        <taxon>Pseudomonadati</taxon>
        <taxon>Pseudomonadota</taxon>
        <taxon>Gammaproteobacteria</taxon>
        <taxon>Lysobacterales</taxon>
        <taxon>Rhodanobacteraceae</taxon>
        <taxon>Dyella</taxon>
    </lineage>
</organism>
<evidence type="ECO:0000313" key="2">
    <source>
        <dbReference type="EMBL" id="MBM7127341.1"/>
    </source>
</evidence>
<gene>
    <name evidence="2" type="ORF">ISP19_18355</name>
</gene>
<dbReference type="EMBL" id="JADIKE010000039">
    <property type="protein sequence ID" value="MBM7127341.1"/>
    <property type="molecule type" value="Genomic_DNA"/>
</dbReference>
<name>A0ABS2K7Z9_9GAMM</name>
<evidence type="ECO:0000256" key="1">
    <source>
        <dbReference type="SAM" id="SignalP"/>
    </source>
</evidence>
<comment type="caution">
    <text evidence="2">The sequence shown here is derived from an EMBL/GenBank/DDBJ whole genome shotgun (WGS) entry which is preliminary data.</text>
</comment>
<reference evidence="2" key="1">
    <citation type="submission" date="2020-10" db="EMBL/GenBank/DDBJ databases">
        <title>Phylogeny of dyella-like bacteria.</title>
        <authorList>
            <person name="Fu J."/>
        </authorList>
    </citation>
    <scope>NUCLEOTIDE SEQUENCE</scope>
    <source>
        <strain evidence="2">DHOC52</strain>
    </source>
</reference>
<sequence>MTTSTHIAQSSIRGKFAVSGLRLLALSLAVIAGVSHAQQAPTHQGNTVAIELHDQAPTVTNQSILAANASRASKPGNGTINPATTRIVLYVGGNERPFKGEYCTANPVLKTVHNIGAGDVLVASALCKGNRELSVFNIGVAQTKLDPSDLPQTLKLVKSDLVYARQENQFSRSIEGGM</sequence>
<protein>
    <submittedName>
        <fullName evidence="2">Uncharacterized protein</fullName>
    </submittedName>
</protein>
<keyword evidence="1" id="KW-0732">Signal</keyword>
<keyword evidence="3" id="KW-1185">Reference proteome</keyword>